<dbReference type="AlphaFoldDB" id="A0A1H3G225"/>
<dbReference type="STRING" id="321339.SAMN05444340_102110"/>
<dbReference type="Pfam" id="PF06764">
    <property type="entry name" value="DUF1223"/>
    <property type="match status" value="1"/>
</dbReference>
<proteinExistence type="predicted"/>
<protein>
    <recommendedName>
        <fullName evidence="4">DUF1223 domain-containing protein</fullName>
    </recommendedName>
</protein>
<dbReference type="InterPro" id="IPR010634">
    <property type="entry name" value="DUF1223"/>
</dbReference>
<dbReference type="EMBL" id="FNPF01000002">
    <property type="protein sequence ID" value="SDX97311.1"/>
    <property type="molecule type" value="Genomic_DNA"/>
</dbReference>
<sequence>MRTPFAAIFVLCLGVSLLPPAARAQQDPVVVELFTSQGCASCPPADANLARLAEQHDEVIALALHVDYWDYIGWPDRFAQSAFTKRQKGYARAGGWKTIYTPQVVVDGQHHAVGSAPDQVAALVARHAATPAPVELEIAREGGTLAIRASAAAGPVGPVDVHVVRYADSVEMEISSGENAGKRLTYTHIVEEWDVAARWDGTGAFDASVPVAGPSGVVVLVQKADYGPILAAVRLR</sequence>
<dbReference type="OrthoDB" id="9808254at2"/>
<keyword evidence="3" id="KW-1185">Reference proteome</keyword>
<dbReference type="Proteomes" id="UP000199286">
    <property type="component" value="Unassembled WGS sequence"/>
</dbReference>
<accession>A0A1H3G225</accession>
<evidence type="ECO:0008006" key="4">
    <source>
        <dbReference type="Google" id="ProtNLM"/>
    </source>
</evidence>
<evidence type="ECO:0000313" key="3">
    <source>
        <dbReference type="Proteomes" id="UP000199286"/>
    </source>
</evidence>
<dbReference type="RefSeq" id="WP_089879039.1">
    <property type="nucleotide sequence ID" value="NZ_FNPF01000002.1"/>
</dbReference>
<gene>
    <name evidence="2" type="ORF">SAMN05444340_102110</name>
</gene>
<reference evidence="2 3" key="1">
    <citation type="submission" date="2016-10" db="EMBL/GenBank/DDBJ databases">
        <authorList>
            <person name="de Groot N.N."/>
        </authorList>
    </citation>
    <scope>NUCLEOTIDE SEQUENCE [LARGE SCALE GENOMIC DNA]</scope>
    <source>
        <strain evidence="2 3">DSM 26880</strain>
    </source>
</reference>
<dbReference type="PANTHER" id="PTHR36057:SF1">
    <property type="entry name" value="LIPOPROTEIN LIPID ATTACHMENT SITE-LIKE PROTEIN, PUTATIVE (DUF1223)-RELATED"/>
    <property type="match status" value="1"/>
</dbReference>
<name>A0A1H3G225_9RHOB</name>
<feature type="chain" id="PRO_5011473279" description="DUF1223 domain-containing protein" evidence="1">
    <location>
        <begin position="25"/>
        <end position="236"/>
    </location>
</feature>
<evidence type="ECO:0000256" key="1">
    <source>
        <dbReference type="SAM" id="SignalP"/>
    </source>
</evidence>
<dbReference type="InterPro" id="IPR036249">
    <property type="entry name" value="Thioredoxin-like_sf"/>
</dbReference>
<dbReference type="PANTHER" id="PTHR36057">
    <property type="match status" value="1"/>
</dbReference>
<feature type="signal peptide" evidence="1">
    <location>
        <begin position="1"/>
        <end position="24"/>
    </location>
</feature>
<dbReference type="SUPFAM" id="SSF52833">
    <property type="entry name" value="Thioredoxin-like"/>
    <property type="match status" value="1"/>
</dbReference>
<organism evidence="2 3">
    <name type="scientific">Citreimonas salinaria</name>
    <dbReference type="NCBI Taxonomy" id="321339"/>
    <lineage>
        <taxon>Bacteria</taxon>
        <taxon>Pseudomonadati</taxon>
        <taxon>Pseudomonadota</taxon>
        <taxon>Alphaproteobacteria</taxon>
        <taxon>Rhodobacterales</taxon>
        <taxon>Roseobacteraceae</taxon>
        <taxon>Citreimonas</taxon>
    </lineage>
</organism>
<keyword evidence="1" id="KW-0732">Signal</keyword>
<evidence type="ECO:0000313" key="2">
    <source>
        <dbReference type="EMBL" id="SDX97311.1"/>
    </source>
</evidence>